<feature type="transmembrane region" description="Helical" evidence="1">
    <location>
        <begin position="7"/>
        <end position="29"/>
    </location>
</feature>
<keyword evidence="1" id="KW-0472">Membrane</keyword>
<evidence type="ECO:0000313" key="3">
    <source>
        <dbReference type="Proteomes" id="UP000262056"/>
    </source>
</evidence>
<name>A0A656PMU0_UNCKA</name>
<proteinExistence type="predicted"/>
<keyword evidence="1" id="KW-0812">Transmembrane</keyword>
<dbReference type="AlphaFoldDB" id="A0A656PMU0"/>
<accession>A0A656PMU0</accession>
<protein>
    <submittedName>
        <fullName evidence="2">Uncharacterized protein</fullName>
    </submittedName>
</protein>
<evidence type="ECO:0000256" key="1">
    <source>
        <dbReference type="SAM" id="Phobius"/>
    </source>
</evidence>
<comment type="caution">
    <text evidence="2">The sequence shown here is derived from an EMBL/GenBank/DDBJ whole genome shotgun (WGS) entry which is preliminary data.</text>
</comment>
<gene>
    <name evidence="2" type="ORF">DIU24_02560</name>
</gene>
<keyword evidence="1" id="KW-1133">Transmembrane helix</keyword>
<organism evidence="2 3">
    <name type="scientific">candidate division WWE3 bacterium</name>
    <dbReference type="NCBI Taxonomy" id="2053526"/>
    <lineage>
        <taxon>Bacteria</taxon>
        <taxon>Katanobacteria</taxon>
    </lineage>
</organism>
<sequence length="190" mass="21186">MKILKKVALVTFLIFLIVGLVFLLFTYFIDNGSLSLGLSDLTSQEDNSSDQSTAFSVYTNSYVMDPDLGAVTGTSQKNQAAIEFQEWLRKRWVSNENPAEPVDTKYDFFVITGLNNGSVDVRTGEDQEMGSVSLRCLPEDTALFKSHNMEFVSANFDINREVKLGDTLYTECTSELCEATSSTCVLVRRP</sequence>
<dbReference type="EMBL" id="DQFB01000004">
    <property type="protein sequence ID" value="HCQ40565.1"/>
    <property type="molecule type" value="Genomic_DNA"/>
</dbReference>
<dbReference type="Proteomes" id="UP000262056">
    <property type="component" value="Unassembled WGS sequence"/>
</dbReference>
<evidence type="ECO:0000313" key="2">
    <source>
        <dbReference type="EMBL" id="HCQ40565.1"/>
    </source>
</evidence>
<reference evidence="2 3" key="1">
    <citation type="journal article" date="2018" name="Nat. Biotechnol.">
        <title>A standardized bacterial taxonomy based on genome phylogeny substantially revises the tree of life.</title>
        <authorList>
            <person name="Parks D.H."/>
            <person name="Chuvochina M."/>
            <person name="Waite D.W."/>
            <person name="Rinke C."/>
            <person name="Skarshewski A."/>
            <person name="Chaumeil P.A."/>
            <person name="Hugenholtz P."/>
        </authorList>
    </citation>
    <scope>NUCLEOTIDE SEQUENCE [LARGE SCALE GENOMIC DNA]</scope>
    <source>
        <strain evidence="2">UBA12021</strain>
    </source>
</reference>